<evidence type="ECO:0000313" key="4">
    <source>
        <dbReference type="Proteomes" id="UP000470302"/>
    </source>
</evidence>
<organism evidence="3 4">
    <name type="scientific">Duganella vulcania</name>
    <dbReference type="NCBI Taxonomy" id="2692166"/>
    <lineage>
        <taxon>Bacteria</taxon>
        <taxon>Pseudomonadati</taxon>
        <taxon>Pseudomonadota</taxon>
        <taxon>Betaproteobacteria</taxon>
        <taxon>Burkholderiales</taxon>
        <taxon>Oxalobacteraceae</taxon>
        <taxon>Telluria group</taxon>
        <taxon>Duganella</taxon>
    </lineage>
</organism>
<feature type="signal peptide" evidence="1">
    <location>
        <begin position="1"/>
        <end position="19"/>
    </location>
</feature>
<comment type="caution">
    <text evidence="3">The sequence shown here is derived from an EMBL/GenBank/DDBJ whole genome shotgun (WGS) entry which is preliminary data.</text>
</comment>
<evidence type="ECO:0000256" key="1">
    <source>
        <dbReference type="SAM" id="SignalP"/>
    </source>
</evidence>
<accession>A0A845G817</accession>
<dbReference type="EMBL" id="WWCW01000060">
    <property type="protein sequence ID" value="MYM88989.1"/>
    <property type="molecule type" value="Genomic_DNA"/>
</dbReference>
<sequence length="200" mass="20764">MKKLTFAVLCALAGLSAHAAQVTSLPGGVVLTMPELNYFGSGPLSLAPGVDWSSAYGDSVFGYSGAYGFADNGVWKGLTMAGTNDQVSTMTLAFSQAVAGVGAFFNYSPRYFGPATIAVYDANHALIESTTLTFITDGGLNQGEFHGFLEHSPSISYFSMTGAYIGAANFAVQAVPEPGTYAMLLAGLGLLGMAARRRQA</sequence>
<evidence type="ECO:0000313" key="3">
    <source>
        <dbReference type="EMBL" id="MYM88989.1"/>
    </source>
</evidence>
<dbReference type="InterPro" id="IPR013424">
    <property type="entry name" value="Ice-binding_C"/>
</dbReference>
<dbReference type="AlphaFoldDB" id="A0A845G817"/>
<dbReference type="NCBIfam" id="TIGR02595">
    <property type="entry name" value="PEP_CTERM"/>
    <property type="match status" value="1"/>
</dbReference>
<reference evidence="3 4" key="1">
    <citation type="submission" date="2020-01" db="EMBL/GenBank/DDBJ databases">
        <title>Novel species isolated from a subtropical stream in China.</title>
        <authorList>
            <person name="Lu H."/>
        </authorList>
    </citation>
    <scope>NUCLEOTIDE SEQUENCE [LARGE SCALE GENOMIC DNA]</scope>
    <source>
        <strain evidence="3 4">FT82W</strain>
    </source>
</reference>
<feature type="chain" id="PRO_5032612551" evidence="1">
    <location>
        <begin position="20"/>
        <end position="200"/>
    </location>
</feature>
<feature type="domain" description="Ice-binding protein C-terminal" evidence="2">
    <location>
        <begin position="174"/>
        <end position="198"/>
    </location>
</feature>
<gene>
    <name evidence="3" type="ORF">GTP91_17655</name>
</gene>
<protein>
    <submittedName>
        <fullName evidence="3">PEP-CTERM sorting domain-containing protein</fullName>
    </submittedName>
</protein>
<dbReference type="Pfam" id="PF07589">
    <property type="entry name" value="PEP-CTERM"/>
    <property type="match status" value="1"/>
</dbReference>
<keyword evidence="1" id="KW-0732">Signal</keyword>
<dbReference type="Proteomes" id="UP000470302">
    <property type="component" value="Unassembled WGS sequence"/>
</dbReference>
<name>A0A845G817_9BURK</name>
<dbReference type="RefSeq" id="WP_161097971.1">
    <property type="nucleotide sequence ID" value="NZ_WWCW01000060.1"/>
</dbReference>
<evidence type="ECO:0000259" key="2">
    <source>
        <dbReference type="Pfam" id="PF07589"/>
    </source>
</evidence>
<proteinExistence type="predicted"/>